<dbReference type="InterPro" id="IPR002209">
    <property type="entry name" value="Fibroblast_GF_fam"/>
</dbReference>
<accession>A0AAV2R1X2</accession>
<feature type="compositionally biased region" description="Basic residues" evidence="2">
    <location>
        <begin position="242"/>
        <end position="254"/>
    </location>
</feature>
<dbReference type="Proteomes" id="UP001497623">
    <property type="component" value="Unassembled WGS sequence"/>
</dbReference>
<name>A0AAV2R1X2_MEGNR</name>
<dbReference type="SUPFAM" id="SSF50353">
    <property type="entry name" value="Cytokine"/>
    <property type="match status" value="1"/>
</dbReference>
<feature type="compositionally biased region" description="Low complexity" evidence="2">
    <location>
        <begin position="169"/>
        <end position="179"/>
    </location>
</feature>
<feature type="compositionally biased region" description="Basic residues" evidence="2">
    <location>
        <begin position="347"/>
        <end position="359"/>
    </location>
</feature>
<gene>
    <name evidence="3" type="ORF">MNOR_LOCUS18480</name>
</gene>
<evidence type="ECO:0000313" key="4">
    <source>
        <dbReference type="Proteomes" id="UP001497623"/>
    </source>
</evidence>
<keyword evidence="4" id="KW-1185">Reference proteome</keyword>
<evidence type="ECO:0008006" key="5">
    <source>
        <dbReference type="Google" id="ProtNLM"/>
    </source>
</evidence>
<feature type="compositionally biased region" description="Basic and acidic residues" evidence="2">
    <location>
        <begin position="311"/>
        <end position="346"/>
    </location>
</feature>
<dbReference type="Gene3D" id="2.80.10.50">
    <property type="match status" value="1"/>
</dbReference>
<feature type="compositionally biased region" description="Basic and acidic residues" evidence="2">
    <location>
        <begin position="220"/>
        <end position="241"/>
    </location>
</feature>
<dbReference type="EMBL" id="CAXKWB010013237">
    <property type="protein sequence ID" value="CAL4107079.1"/>
    <property type="molecule type" value="Genomic_DNA"/>
</dbReference>
<dbReference type="GO" id="GO:0008083">
    <property type="term" value="F:growth factor activity"/>
    <property type="evidence" value="ECO:0007669"/>
    <property type="project" value="InterPro"/>
</dbReference>
<dbReference type="Pfam" id="PF00167">
    <property type="entry name" value="FGF"/>
    <property type="match status" value="1"/>
</dbReference>
<proteinExistence type="inferred from homology"/>
<comment type="caution">
    <text evidence="3">The sequence shown here is derived from an EMBL/GenBank/DDBJ whole genome shotgun (WGS) entry which is preliminary data.</text>
</comment>
<feature type="region of interest" description="Disordered" evidence="2">
    <location>
        <begin position="281"/>
        <end position="364"/>
    </location>
</feature>
<sequence>MAVTVAAANIFALLHIRPIQQEPWVAEIRSQATGLFLCMNRKGILYSSCNRSTECEFLGDLEATYYDTFRSVQFADRYIAIATDGRVKKARRVREPKGRLGKEHFFLPRQLALKDVHRIISQHQQNLPENETPQRCAGFADSYTTQRPVMTESNTLPVNAAEVEVPIKSATNTTTTSTSRPPRQCKVINGRRRCKRRKRPCKSKRCRTRRRKERVKNKKSKESSGERRVKNKESKESSGERKRNKGSKRKKLRKSTNERKSENIDKVVGETEIKKVENEAKDSVSVIRHGDSVVNTSESETNANNRKYSHKSSEKTKTDEITGSRRHEGRRISEKTKTDEITGSRRHEGRRRKSRMRGKLRGERQGHLMAASPTERRVRHEAQRRLLFHQTSIATTTPLPKPAPTSPVPTYINVVLSRPTAGTNSIFKVEPVAPRPFPSAPSSAVPRRRQQRMRHKGLHLSQRRRPRGRIIVPTSSSF</sequence>
<organism evidence="3 4">
    <name type="scientific">Meganyctiphanes norvegica</name>
    <name type="common">Northern krill</name>
    <name type="synonym">Thysanopoda norvegica</name>
    <dbReference type="NCBI Taxonomy" id="48144"/>
    <lineage>
        <taxon>Eukaryota</taxon>
        <taxon>Metazoa</taxon>
        <taxon>Ecdysozoa</taxon>
        <taxon>Arthropoda</taxon>
        <taxon>Crustacea</taxon>
        <taxon>Multicrustacea</taxon>
        <taxon>Malacostraca</taxon>
        <taxon>Eumalacostraca</taxon>
        <taxon>Eucarida</taxon>
        <taxon>Euphausiacea</taxon>
        <taxon>Euphausiidae</taxon>
        <taxon>Meganyctiphanes</taxon>
    </lineage>
</organism>
<feature type="region of interest" description="Disordered" evidence="2">
    <location>
        <begin position="167"/>
        <end position="263"/>
    </location>
</feature>
<dbReference type="AlphaFoldDB" id="A0AAV2R1X2"/>
<evidence type="ECO:0000256" key="1">
    <source>
        <dbReference type="ARBA" id="ARBA00007936"/>
    </source>
</evidence>
<comment type="similarity">
    <text evidence="1">Belongs to the heparin-binding growth factors family.</text>
</comment>
<feature type="compositionally biased region" description="Polar residues" evidence="2">
    <location>
        <begin position="293"/>
        <end position="306"/>
    </location>
</feature>
<feature type="compositionally biased region" description="Basic residues" evidence="2">
    <location>
        <begin position="189"/>
        <end position="219"/>
    </location>
</feature>
<dbReference type="InterPro" id="IPR008996">
    <property type="entry name" value="IL1/FGF"/>
</dbReference>
<reference evidence="3 4" key="1">
    <citation type="submission" date="2024-05" db="EMBL/GenBank/DDBJ databases">
        <authorList>
            <person name="Wallberg A."/>
        </authorList>
    </citation>
    <scope>NUCLEOTIDE SEQUENCE [LARGE SCALE GENOMIC DNA]</scope>
</reference>
<evidence type="ECO:0000256" key="2">
    <source>
        <dbReference type="SAM" id="MobiDB-lite"/>
    </source>
</evidence>
<dbReference type="PANTHER" id="PTHR11486">
    <property type="entry name" value="FIBROBLAST GROWTH FACTOR"/>
    <property type="match status" value="1"/>
</dbReference>
<protein>
    <recommendedName>
        <fullName evidence="5">Fibroblast growth factor</fullName>
    </recommendedName>
</protein>
<dbReference type="SMART" id="SM00442">
    <property type="entry name" value="FGF"/>
    <property type="match status" value="1"/>
</dbReference>
<feature type="non-terminal residue" evidence="3">
    <location>
        <position position="478"/>
    </location>
</feature>
<feature type="compositionally biased region" description="Basic residues" evidence="2">
    <location>
        <begin position="446"/>
        <end position="468"/>
    </location>
</feature>
<feature type="region of interest" description="Disordered" evidence="2">
    <location>
        <begin position="435"/>
        <end position="478"/>
    </location>
</feature>
<evidence type="ECO:0000313" key="3">
    <source>
        <dbReference type="EMBL" id="CAL4107079.1"/>
    </source>
</evidence>